<comment type="caution">
    <text evidence="1">The sequence shown here is derived from an EMBL/GenBank/DDBJ whole genome shotgun (WGS) entry which is preliminary data.</text>
</comment>
<keyword evidence="2" id="KW-1185">Reference proteome</keyword>
<proteinExistence type="predicted"/>
<name>A0ACB7ZXM6_9AGAM</name>
<evidence type="ECO:0000313" key="1">
    <source>
        <dbReference type="EMBL" id="KAH7905624.1"/>
    </source>
</evidence>
<dbReference type="EMBL" id="MU268153">
    <property type="protein sequence ID" value="KAH7905624.1"/>
    <property type="molecule type" value="Genomic_DNA"/>
</dbReference>
<organism evidence="1 2">
    <name type="scientific">Hygrophoropsis aurantiaca</name>
    <dbReference type="NCBI Taxonomy" id="72124"/>
    <lineage>
        <taxon>Eukaryota</taxon>
        <taxon>Fungi</taxon>
        <taxon>Dikarya</taxon>
        <taxon>Basidiomycota</taxon>
        <taxon>Agaricomycotina</taxon>
        <taxon>Agaricomycetes</taxon>
        <taxon>Agaricomycetidae</taxon>
        <taxon>Boletales</taxon>
        <taxon>Coniophorineae</taxon>
        <taxon>Hygrophoropsidaceae</taxon>
        <taxon>Hygrophoropsis</taxon>
    </lineage>
</organism>
<reference evidence="1" key="1">
    <citation type="journal article" date="2021" name="New Phytol.">
        <title>Evolutionary innovations through gain and loss of genes in the ectomycorrhizal Boletales.</title>
        <authorList>
            <person name="Wu G."/>
            <person name="Miyauchi S."/>
            <person name="Morin E."/>
            <person name="Kuo A."/>
            <person name="Drula E."/>
            <person name="Varga T."/>
            <person name="Kohler A."/>
            <person name="Feng B."/>
            <person name="Cao Y."/>
            <person name="Lipzen A."/>
            <person name="Daum C."/>
            <person name="Hundley H."/>
            <person name="Pangilinan J."/>
            <person name="Johnson J."/>
            <person name="Barry K."/>
            <person name="LaButti K."/>
            <person name="Ng V."/>
            <person name="Ahrendt S."/>
            <person name="Min B."/>
            <person name="Choi I.G."/>
            <person name="Park H."/>
            <person name="Plett J.M."/>
            <person name="Magnuson J."/>
            <person name="Spatafora J.W."/>
            <person name="Nagy L.G."/>
            <person name="Henrissat B."/>
            <person name="Grigoriev I.V."/>
            <person name="Yang Z.L."/>
            <person name="Xu J."/>
            <person name="Martin F.M."/>
        </authorList>
    </citation>
    <scope>NUCLEOTIDE SEQUENCE</scope>
    <source>
        <strain evidence="1">ATCC 28755</strain>
    </source>
</reference>
<protein>
    <submittedName>
        <fullName evidence="1">Protein serine threonine phosphatase 2C</fullName>
    </submittedName>
</protein>
<accession>A0ACB7ZXM6</accession>
<dbReference type="Proteomes" id="UP000790377">
    <property type="component" value="Unassembled WGS sequence"/>
</dbReference>
<evidence type="ECO:0000313" key="2">
    <source>
        <dbReference type="Proteomes" id="UP000790377"/>
    </source>
</evidence>
<sequence length="395" mass="42920">MGPGSYCVLPEPELTSELSRLAAAKKIGDVSCVSLQPCPNPDFANQDRYVIREWALPGGTWNFTAVFDGHGGEETVDHVAKVLPSIIKERLSAAISTADCELPSNTVSNILSHSISSVDISLTQDLSDLFPGGPEAIGRLSDEAIRNVINDRATGGSNNAKVLRCMRGSTVLVSLIDPMAQNLWVASLGDCQAVLGIQSPSGQWEATILSSNHNGNDDSEKARIHSEHPDEPECILRDRVLGAIAVTRAIGDQVFKLPSIYTKRVFENCSPGFQLSTPIDVFLGRNKTPPYLSNEADIQHVDLRNIDARFLIMCSDGLVDLYVYDQERTGSLQAIANKWVELVGRAMAQNPSDNSALSLLRDALGGDDEERVSQMLTVEEVSKWMDDTTVLVQSL</sequence>
<gene>
    <name evidence="1" type="ORF">BJ138DRAFT_1183551</name>
</gene>